<evidence type="ECO:0008006" key="4">
    <source>
        <dbReference type="Google" id="ProtNLM"/>
    </source>
</evidence>
<feature type="chain" id="PRO_5045127958" description="Beta-channel forming cytolysin" evidence="1">
    <location>
        <begin position="29"/>
        <end position="378"/>
    </location>
</feature>
<dbReference type="Proteomes" id="UP001519288">
    <property type="component" value="Unassembled WGS sequence"/>
</dbReference>
<name>A0ABS4JG93_9BACL</name>
<organism evidence="2 3">
    <name type="scientific">Paenibacillus shirakamiensis</name>
    <dbReference type="NCBI Taxonomy" id="1265935"/>
    <lineage>
        <taxon>Bacteria</taxon>
        <taxon>Bacillati</taxon>
        <taxon>Bacillota</taxon>
        <taxon>Bacilli</taxon>
        <taxon>Bacillales</taxon>
        <taxon>Paenibacillaceae</taxon>
        <taxon>Paenibacillus</taxon>
    </lineage>
</organism>
<evidence type="ECO:0000313" key="3">
    <source>
        <dbReference type="Proteomes" id="UP001519288"/>
    </source>
</evidence>
<evidence type="ECO:0000313" key="2">
    <source>
        <dbReference type="EMBL" id="MBP2000065.1"/>
    </source>
</evidence>
<gene>
    <name evidence="2" type="ORF">J2Z69_001084</name>
</gene>
<accession>A0ABS4JG93</accession>
<protein>
    <recommendedName>
        <fullName evidence="4">Beta-channel forming cytolysin</fullName>
    </recommendedName>
</protein>
<feature type="signal peptide" evidence="1">
    <location>
        <begin position="1"/>
        <end position="28"/>
    </location>
</feature>
<keyword evidence="3" id="KW-1185">Reference proteome</keyword>
<dbReference type="EMBL" id="JAGGLD010000001">
    <property type="protein sequence ID" value="MBP2000065.1"/>
    <property type="molecule type" value="Genomic_DNA"/>
</dbReference>
<evidence type="ECO:0000256" key="1">
    <source>
        <dbReference type="SAM" id="SignalP"/>
    </source>
</evidence>
<sequence length="378" mass="41324">MKFNLLKFPVVIAATATLLSSALNPVFAESTSIPTTDKFEKYRNAIIQDEIAFSQGNTKTLGMKSVDLENRIETLENAEIVELTFNTSGVLVDADSSKDGKVVKRFVHDNISEPIKSDLQKPKVNGLNISPLSTITNPTTVPSGASTGAFHRIQTPASKSLANSYTGVVADSITLPTYDVTAALDTTDGKKTEAAYLYTGIDPSIAEVGLVATRQLTFGMTPGWYPIFHARAAHQVGSGDTNGQDNTKEVYYDSKHRYDNGATISNYKVYYKYDEATLSVRYIIGSQIYQVNFPGTTSTGKSVKRLTTIAMNGVTNNLQKFRVPFQTAAVWSNMRFLYNNGNAVKYPSEIADLDTDTWDHGGKIDYVKSGNVESILIN</sequence>
<proteinExistence type="predicted"/>
<keyword evidence="1" id="KW-0732">Signal</keyword>
<reference evidence="2 3" key="1">
    <citation type="submission" date="2021-03" db="EMBL/GenBank/DDBJ databases">
        <title>Genomic Encyclopedia of Type Strains, Phase IV (KMG-IV): sequencing the most valuable type-strain genomes for metagenomic binning, comparative biology and taxonomic classification.</title>
        <authorList>
            <person name="Goeker M."/>
        </authorList>
    </citation>
    <scope>NUCLEOTIDE SEQUENCE [LARGE SCALE GENOMIC DNA]</scope>
    <source>
        <strain evidence="2 3">DSM 26806</strain>
    </source>
</reference>
<comment type="caution">
    <text evidence="2">The sequence shown here is derived from an EMBL/GenBank/DDBJ whole genome shotgun (WGS) entry which is preliminary data.</text>
</comment>